<dbReference type="Proteomes" id="UP000069272">
    <property type="component" value="Chromosome 2L"/>
</dbReference>
<dbReference type="SUPFAM" id="SSF48403">
    <property type="entry name" value="Ankyrin repeat"/>
    <property type="match status" value="1"/>
</dbReference>
<name>A0A182F4P0_ANOAL</name>
<evidence type="ECO:0000313" key="3">
    <source>
        <dbReference type="EnsemblMetazoa" id="AALB001431-PA"/>
    </source>
</evidence>
<dbReference type="GO" id="GO:0004842">
    <property type="term" value="F:ubiquitin-protein transferase activity"/>
    <property type="evidence" value="ECO:0007669"/>
    <property type="project" value="TreeGrafter"/>
</dbReference>
<keyword evidence="4" id="KW-1185">Reference proteome</keyword>
<dbReference type="GO" id="GO:0085020">
    <property type="term" value="P:protein K6-linked ubiquitination"/>
    <property type="evidence" value="ECO:0007669"/>
    <property type="project" value="TreeGrafter"/>
</dbReference>
<keyword evidence="2" id="KW-0040">ANK repeat</keyword>
<dbReference type="AlphaFoldDB" id="A0A182F4P0"/>
<accession>A0A182F4P0</accession>
<dbReference type="SMART" id="SM00248">
    <property type="entry name" value="ANK"/>
    <property type="match status" value="3"/>
</dbReference>
<dbReference type="VEuPathDB" id="VectorBase:AALB20_037899"/>
<dbReference type="GO" id="GO:0031436">
    <property type="term" value="C:BRCA1-BARD1 complex"/>
    <property type="evidence" value="ECO:0007669"/>
    <property type="project" value="TreeGrafter"/>
</dbReference>
<dbReference type="InterPro" id="IPR002110">
    <property type="entry name" value="Ankyrin_rpt"/>
</dbReference>
<evidence type="ECO:0000313" key="4">
    <source>
        <dbReference type="Proteomes" id="UP000069272"/>
    </source>
</evidence>
<dbReference type="InterPro" id="IPR036770">
    <property type="entry name" value="Ankyrin_rpt-contain_sf"/>
</dbReference>
<dbReference type="PROSITE" id="PS50297">
    <property type="entry name" value="ANK_REP_REGION"/>
    <property type="match status" value="3"/>
</dbReference>
<dbReference type="Pfam" id="PF12796">
    <property type="entry name" value="Ank_2"/>
    <property type="match status" value="1"/>
</dbReference>
<dbReference type="PANTHER" id="PTHR24171:SF8">
    <property type="entry name" value="BRCA1-ASSOCIATED RING DOMAIN PROTEIN 1"/>
    <property type="match status" value="1"/>
</dbReference>
<protein>
    <submittedName>
        <fullName evidence="3">Uncharacterized protein</fullName>
    </submittedName>
</protein>
<dbReference type="GO" id="GO:0070531">
    <property type="term" value="C:BRCA1-A complex"/>
    <property type="evidence" value="ECO:0007669"/>
    <property type="project" value="TreeGrafter"/>
</dbReference>
<dbReference type="PROSITE" id="PS50088">
    <property type="entry name" value="ANK_REPEAT"/>
    <property type="match status" value="3"/>
</dbReference>
<dbReference type="EnsemblMetazoa" id="AALB001431-RA">
    <property type="protein sequence ID" value="AALB001431-PA"/>
    <property type="gene ID" value="AALB001431"/>
</dbReference>
<dbReference type="PANTHER" id="PTHR24171">
    <property type="entry name" value="ANKYRIN REPEAT DOMAIN-CONTAINING PROTEIN 39-RELATED"/>
    <property type="match status" value="1"/>
</dbReference>
<dbReference type="STRING" id="7167.A0A182F4P0"/>
<dbReference type="VEuPathDB" id="VectorBase:AALB001431"/>
<dbReference type="PRINTS" id="PR01415">
    <property type="entry name" value="ANKYRIN"/>
</dbReference>
<evidence type="ECO:0000256" key="1">
    <source>
        <dbReference type="ARBA" id="ARBA00022737"/>
    </source>
</evidence>
<dbReference type="Gene3D" id="1.25.40.20">
    <property type="entry name" value="Ankyrin repeat-containing domain"/>
    <property type="match status" value="1"/>
</dbReference>
<reference evidence="3 4" key="1">
    <citation type="journal article" date="2017" name="G3 (Bethesda)">
        <title>The Physical Genome Mapping of Anopheles albimanus Corrected Scaffold Misassemblies and Identified Interarm Rearrangements in Genus Anopheles.</title>
        <authorList>
            <person name="Artemov G.N."/>
            <person name="Peery A.N."/>
            <person name="Jiang X."/>
            <person name="Tu Z."/>
            <person name="Stegniy V.N."/>
            <person name="Sharakhova M.V."/>
            <person name="Sharakhov I.V."/>
        </authorList>
    </citation>
    <scope>NUCLEOTIDE SEQUENCE [LARGE SCALE GENOMIC DNA]</scope>
    <source>
        <strain evidence="3 4">ALBI9_A</strain>
    </source>
</reference>
<dbReference type="Pfam" id="PF00023">
    <property type="entry name" value="Ank"/>
    <property type="match status" value="1"/>
</dbReference>
<evidence type="ECO:0000256" key="2">
    <source>
        <dbReference type="ARBA" id="ARBA00023043"/>
    </source>
</evidence>
<keyword evidence="1" id="KW-0677">Repeat</keyword>
<sequence length="207" mass="22024">MVHGGAGGDGAGCHGHQHHQCSAKGSASAVQSLDELDFDRGIWSAAMNNECDRLRTLVARGHLHDRDSCGYTALHYAARHGHLEACCLLLTAGLGVDEVTKGGVTSLQRAAMMGRDAIVELLLANGANAAHRDADGRTALHRAAEGGHLRCCQLLVAHRADLRQIKDERNQKPFDLVRDHATDRDLLRCLLGVPEADGRGAASTTSS</sequence>
<proteinExistence type="predicted"/>
<reference evidence="3" key="2">
    <citation type="submission" date="2022-08" db="UniProtKB">
        <authorList>
            <consortium name="EnsemblMetazoa"/>
        </authorList>
    </citation>
    <scope>IDENTIFICATION</scope>
    <source>
        <strain evidence="3">STECLA/ALBI9_A</strain>
    </source>
</reference>
<organism evidence="3 4">
    <name type="scientific">Anopheles albimanus</name>
    <name type="common">New world malaria mosquito</name>
    <dbReference type="NCBI Taxonomy" id="7167"/>
    <lineage>
        <taxon>Eukaryota</taxon>
        <taxon>Metazoa</taxon>
        <taxon>Ecdysozoa</taxon>
        <taxon>Arthropoda</taxon>
        <taxon>Hexapoda</taxon>
        <taxon>Insecta</taxon>
        <taxon>Pterygota</taxon>
        <taxon>Neoptera</taxon>
        <taxon>Endopterygota</taxon>
        <taxon>Diptera</taxon>
        <taxon>Nematocera</taxon>
        <taxon>Culicoidea</taxon>
        <taxon>Culicidae</taxon>
        <taxon>Anophelinae</taxon>
        <taxon>Anopheles</taxon>
    </lineage>
</organism>